<dbReference type="EMBL" id="BARV01010915">
    <property type="protein sequence ID" value="GAI02717.1"/>
    <property type="molecule type" value="Genomic_DNA"/>
</dbReference>
<name>X1K6R8_9ZZZZ</name>
<reference evidence="1" key="1">
    <citation type="journal article" date="2014" name="Front. Microbiol.">
        <title>High frequency of phylogenetically diverse reductive dehalogenase-homologous genes in deep subseafloor sedimentary metagenomes.</title>
        <authorList>
            <person name="Kawai M."/>
            <person name="Futagami T."/>
            <person name="Toyoda A."/>
            <person name="Takaki Y."/>
            <person name="Nishi S."/>
            <person name="Hori S."/>
            <person name="Arai W."/>
            <person name="Tsubouchi T."/>
            <person name="Morono Y."/>
            <person name="Uchiyama I."/>
            <person name="Ito T."/>
            <person name="Fujiyama A."/>
            <person name="Inagaki F."/>
            <person name="Takami H."/>
        </authorList>
    </citation>
    <scope>NUCLEOTIDE SEQUENCE</scope>
    <source>
        <strain evidence="1">Expedition CK06-06</strain>
    </source>
</reference>
<accession>X1K6R8</accession>
<gene>
    <name evidence="1" type="ORF">S06H3_20939</name>
</gene>
<proteinExistence type="predicted"/>
<feature type="non-terminal residue" evidence="1">
    <location>
        <position position="1"/>
    </location>
</feature>
<dbReference type="AlphaFoldDB" id="X1K6R8"/>
<protein>
    <submittedName>
        <fullName evidence="1">Uncharacterized protein</fullName>
    </submittedName>
</protein>
<sequence>GADFNNIQAAINYCDAIGGEWVILIYPRGEAGAAVYDEGDITPNGGAIITLKGMGESRVRIAPTVAPVAAVIVSSGTLNIEDIVIIAPTAGFPPLRVTGGTCTLTRCILTGVGLGDGVQQIGGVLRLDSCRIAGDIDLSTGACSLVIEGGEYTGTFDIGVGAFNHQIIIRHSDWNGQNWTL</sequence>
<comment type="caution">
    <text evidence="1">The sequence shown here is derived from an EMBL/GenBank/DDBJ whole genome shotgun (WGS) entry which is preliminary data.</text>
</comment>
<organism evidence="1">
    <name type="scientific">marine sediment metagenome</name>
    <dbReference type="NCBI Taxonomy" id="412755"/>
    <lineage>
        <taxon>unclassified sequences</taxon>
        <taxon>metagenomes</taxon>
        <taxon>ecological metagenomes</taxon>
    </lineage>
</organism>
<dbReference type="InterPro" id="IPR011050">
    <property type="entry name" value="Pectin_lyase_fold/virulence"/>
</dbReference>
<dbReference type="SUPFAM" id="SSF51126">
    <property type="entry name" value="Pectin lyase-like"/>
    <property type="match status" value="1"/>
</dbReference>
<evidence type="ECO:0000313" key="1">
    <source>
        <dbReference type="EMBL" id="GAI02717.1"/>
    </source>
</evidence>